<feature type="compositionally biased region" description="Polar residues" evidence="1">
    <location>
        <begin position="69"/>
        <end position="80"/>
    </location>
</feature>
<sequence>MYGQDWFGQNKKNQQFGTFPRSVVFAQTNHAVAAASAVTPQKVPTAPTIRMRPEPVIQAPPPLPFASKPLNNNTKTSYNDRTSRISMPVAAAPTNPAMSKIRTLSLDLPEYDDFDRAFDDGFSPSKIEMPRGFAWGNDIIISNGNRSEETILIKAPERRDPTFDIRGNVLKPIPIEKVQPPTSSRPILVAPTASGVISMPLPEKFGTSQPHRSTAYVDKPDTSRNEPPRHNNSAGSRLENMGQPSFLNQQKQNIPNNLIPELQSRLNGGSDNMMRPRPASSIGILNNGMENAYNPQINRPFSVVNVPSMPQQPAQIPCLVPTPAPHQPRKSTNQEQNPLQKALADELKGILSRRPTSGGNASNGLPRATQNGAGMPLSQPALQPQKVQQPVISQQPVVQKPIQQQPGQARPASVQPQQVKLPPPAATTATATTTTTSRPLAPPATESRKVSAPAPIAPTTTSATTSASSLVTRRSTQTITMSEEERRSRIIQDVASALPAPSALLLGSNSTSAIPSTTTQSAVKDRPVAAQVKPSQPQPTMPFEKIEA</sequence>
<protein>
    <submittedName>
        <fullName evidence="2">Protein CBG15950</fullName>
    </submittedName>
</protein>
<feature type="region of interest" description="Disordered" evidence="1">
    <location>
        <begin position="509"/>
        <end position="548"/>
    </location>
</feature>
<feature type="compositionally biased region" description="Polar residues" evidence="1">
    <location>
        <begin position="509"/>
        <end position="522"/>
    </location>
</feature>
<gene>
    <name evidence="2 4" type="ORF">CBG15950</name>
    <name evidence="2" type="ORF">CBG_15950</name>
</gene>
<feature type="compositionally biased region" description="Basic and acidic residues" evidence="1">
    <location>
        <begin position="218"/>
        <end position="229"/>
    </location>
</feature>
<keyword evidence="3" id="KW-1185">Reference proteome</keyword>
<dbReference type="PANTHER" id="PTHR14254:SF2">
    <property type="entry name" value="NON-SPECIFIC PROTEIN-TYROSINE KINASE"/>
    <property type="match status" value="1"/>
</dbReference>
<dbReference type="PANTHER" id="PTHR14254">
    <property type="entry name" value="GENE 33 POLYPEPTIDE"/>
    <property type="match status" value="1"/>
</dbReference>
<evidence type="ECO:0000313" key="2">
    <source>
        <dbReference type="EMBL" id="CAP34377.2"/>
    </source>
</evidence>
<evidence type="ECO:0000313" key="4">
    <source>
        <dbReference type="WormBase" id="CBG15950"/>
    </source>
</evidence>
<feature type="compositionally biased region" description="Polar residues" evidence="1">
    <location>
        <begin position="330"/>
        <end position="339"/>
    </location>
</feature>
<dbReference type="Proteomes" id="UP000008549">
    <property type="component" value="Unassembled WGS sequence"/>
</dbReference>
<dbReference type="HOGENOM" id="CLU_497176_0_0_1"/>
<evidence type="ECO:0000313" key="3">
    <source>
        <dbReference type="Proteomes" id="UP000008549"/>
    </source>
</evidence>
<dbReference type="AlphaFoldDB" id="A8XNE6"/>
<dbReference type="STRING" id="6238.A8XNE6"/>
<feature type="compositionally biased region" description="Polar residues" evidence="1">
    <location>
        <begin position="354"/>
        <end position="372"/>
    </location>
</feature>
<proteinExistence type="predicted"/>
<reference evidence="2 3" key="2">
    <citation type="journal article" date="2011" name="PLoS Genet.">
        <title>Caenorhabditis briggsae recombinant inbred line genotypes reveal inter-strain incompatibility and the evolution of recombination.</title>
        <authorList>
            <person name="Ross J.A."/>
            <person name="Koboldt D.C."/>
            <person name="Staisch J.E."/>
            <person name="Chamberlin H.M."/>
            <person name="Gupta B.P."/>
            <person name="Miller R.D."/>
            <person name="Baird S.E."/>
            <person name="Haag E.S."/>
        </authorList>
    </citation>
    <scope>NUCLEOTIDE SEQUENCE [LARGE SCALE GENOMIC DNA]</scope>
    <source>
        <strain evidence="2 3">AF16</strain>
    </source>
</reference>
<feature type="region of interest" description="Disordered" evidence="1">
    <location>
        <begin position="352"/>
        <end position="486"/>
    </location>
</feature>
<organism evidence="2 3">
    <name type="scientific">Caenorhabditis briggsae</name>
    <dbReference type="NCBI Taxonomy" id="6238"/>
    <lineage>
        <taxon>Eukaryota</taxon>
        <taxon>Metazoa</taxon>
        <taxon>Ecdysozoa</taxon>
        <taxon>Nematoda</taxon>
        <taxon>Chromadorea</taxon>
        <taxon>Rhabditida</taxon>
        <taxon>Rhabditina</taxon>
        <taxon>Rhabditomorpha</taxon>
        <taxon>Rhabditoidea</taxon>
        <taxon>Rhabditidae</taxon>
        <taxon>Peloderinae</taxon>
        <taxon>Caenorhabditis</taxon>
    </lineage>
</organism>
<dbReference type="eggNOG" id="KOG0199">
    <property type="taxonomic scope" value="Eukaryota"/>
</dbReference>
<dbReference type="EMBL" id="HE600995">
    <property type="protein sequence ID" value="CAP34377.2"/>
    <property type="molecule type" value="Genomic_DNA"/>
</dbReference>
<reference evidence="2 3" key="1">
    <citation type="journal article" date="2003" name="PLoS Biol.">
        <title>The genome sequence of Caenorhabditis briggsae: a platform for comparative genomics.</title>
        <authorList>
            <person name="Stein L.D."/>
            <person name="Bao Z."/>
            <person name="Blasiar D."/>
            <person name="Blumenthal T."/>
            <person name="Brent M.R."/>
            <person name="Chen N."/>
            <person name="Chinwalla A."/>
            <person name="Clarke L."/>
            <person name="Clee C."/>
            <person name="Coghlan A."/>
            <person name="Coulson A."/>
            <person name="D'Eustachio P."/>
            <person name="Fitch D.H."/>
            <person name="Fulton L.A."/>
            <person name="Fulton R.E."/>
            <person name="Griffiths-Jones S."/>
            <person name="Harris T.W."/>
            <person name="Hillier L.W."/>
            <person name="Kamath R."/>
            <person name="Kuwabara P.E."/>
            <person name="Mardis E.R."/>
            <person name="Marra M.A."/>
            <person name="Miner T.L."/>
            <person name="Minx P."/>
            <person name="Mullikin J.C."/>
            <person name="Plumb R.W."/>
            <person name="Rogers J."/>
            <person name="Schein J.E."/>
            <person name="Sohrmann M."/>
            <person name="Spieth J."/>
            <person name="Stajich J.E."/>
            <person name="Wei C."/>
            <person name="Willey D."/>
            <person name="Wilson R.K."/>
            <person name="Durbin R."/>
            <person name="Waterston R.H."/>
        </authorList>
    </citation>
    <scope>NUCLEOTIDE SEQUENCE [LARGE SCALE GENOMIC DNA]</scope>
    <source>
        <strain evidence="2 3">AF16</strain>
    </source>
</reference>
<accession>A8XNE6</accession>
<feature type="compositionally biased region" description="Low complexity" evidence="1">
    <location>
        <begin position="426"/>
        <end position="469"/>
    </location>
</feature>
<feature type="compositionally biased region" description="Low complexity" evidence="1">
    <location>
        <begin position="383"/>
        <end position="406"/>
    </location>
</feature>
<feature type="region of interest" description="Disordered" evidence="1">
    <location>
        <begin position="61"/>
        <end position="80"/>
    </location>
</feature>
<dbReference type="GO" id="GO:0045616">
    <property type="term" value="P:regulation of keratinocyte differentiation"/>
    <property type="evidence" value="ECO:0000318"/>
    <property type="project" value="GO_Central"/>
</dbReference>
<dbReference type="KEGG" id="cbr:CBG_15950"/>
<dbReference type="InterPro" id="IPR052112">
    <property type="entry name" value="EGFR_SigReg_Kinase"/>
</dbReference>
<dbReference type="GeneID" id="8585347"/>
<feature type="region of interest" description="Disordered" evidence="1">
    <location>
        <begin position="201"/>
        <end position="241"/>
    </location>
</feature>
<dbReference type="InParanoid" id="A8XNE6"/>
<evidence type="ECO:0000256" key="1">
    <source>
        <dbReference type="SAM" id="MobiDB-lite"/>
    </source>
</evidence>
<dbReference type="GO" id="GO:0042059">
    <property type="term" value="P:negative regulation of epidermal growth factor receptor signaling pathway"/>
    <property type="evidence" value="ECO:0000318"/>
    <property type="project" value="GO_Central"/>
</dbReference>
<name>A8XNE6_CAEBR</name>
<feature type="region of interest" description="Disordered" evidence="1">
    <location>
        <begin position="306"/>
        <end position="339"/>
    </location>
</feature>
<dbReference type="CTD" id="8585347"/>
<dbReference type="RefSeq" id="XP_045095957.1">
    <property type="nucleotide sequence ID" value="XM_045238929.1"/>
</dbReference>
<feature type="compositionally biased region" description="Polar residues" evidence="1">
    <location>
        <begin position="470"/>
        <end position="481"/>
    </location>
</feature>
<dbReference type="WormBase" id="CBG15950">
    <property type="protein sequence ID" value="CBP26370"/>
    <property type="gene ID" value="WBGene00036049"/>
</dbReference>